<dbReference type="InterPro" id="IPR039448">
    <property type="entry name" value="Beta_helix"/>
</dbReference>
<evidence type="ECO:0000313" key="4">
    <source>
        <dbReference type="EMBL" id="TQM10234.1"/>
    </source>
</evidence>
<proteinExistence type="predicted"/>
<feature type="region of interest" description="Disordered" evidence="1">
    <location>
        <begin position="64"/>
        <end position="111"/>
    </location>
</feature>
<comment type="caution">
    <text evidence="4">The sequence shown here is derived from an EMBL/GenBank/DDBJ whole genome shotgun (WGS) entry which is preliminary data.</text>
</comment>
<keyword evidence="2" id="KW-0812">Transmembrane</keyword>
<keyword evidence="2" id="KW-1133">Transmembrane helix</keyword>
<feature type="domain" description="Right handed beta helix" evidence="3">
    <location>
        <begin position="268"/>
        <end position="366"/>
    </location>
</feature>
<gene>
    <name evidence="4" type="ORF">FB558_6019</name>
</gene>
<dbReference type="OrthoDB" id="3560303at2"/>
<organism evidence="4 5">
    <name type="scientific">Pseudonocardia kunmingensis</name>
    <dbReference type="NCBI Taxonomy" id="630975"/>
    <lineage>
        <taxon>Bacteria</taxon>
        <taxon>Bacillati</taxon>
        <taxon>Actinomycetota</taxon>
        <taxon>Actinomycetes</taxon>
        <taxon>Pseudonocardiales</taxon>
        <taxon>Pseudonocardiaceae</taxon>
        <taxon>Pseudonocardia</taxon>
    </lineage>
</organism>
<keyword evidence="4" id="KW-0456">Lyase</keyword>
<keyword evidence="2" id="KW-0472">Membrane</keyword>
<dbReference type="InterPro" id="IPR012334">
    <property type="entry name" value="Pectin_lyas_fold"/>
</dbReference>
<keyword evidence="5" id="KW-1185">Reference proteome</keyword>
<dbReference type="RefSeq" id="WP_142058906.1">
    <property type="nucleotide sequence ID" value="NZ_VFPA01000003.1"/>
</dbReference>
<protein>
    <submittedName>
        <fullName evidence="4">Parallel beta helix pectate lyase-like protein</fullName>
    </submittedName>
</protein>
<dbReference type="SMART" id="SM00710">
    <property type="entry name" value="PbH1"/>
    <property type="match status" value="8"/>
</dbReference>
<feature type="compositionally biased region" description="Low complexity" evidence="1">
    <location>
        <begin position="74"/>
        <end position="84"/>
    </location>
</feature>
<feature type="transmembrane region" description="Helical" evidence="2">
    <location>
        <begin position="625"/>
        <end position="642"/>
    </location>
</feature>
<evidence type="ECO:0000256" key="1">
    <source>
        <dbReference type="SAM" id="MobiDB-lite"/>
    </source>
</evidence>
<evidence type="ECO:0000259" key="3">
    <source>
        <dbReference type="Pfam" id="PF13229"/>
    </source>
</evidence>
<feature type="compositionally biased region" description="Basic and acidic residues" evidence="1">
    <location>
        <begin position="85"/>
        <end position="111"/>
    </location>
</feature>
<dbReference type="SUPFAM" id="SSF51126">
    <property type="entry name" value="Pectin lyase-like"/>
    <property type="match status" value="2"/>
</dbReference>
<dbReference type="Gene3D" id="2.160.20.10">
    <property type="entry name" value="Single-stranded right-handed beta-helix, Pectin lyase-like"/>
    <property type="match status" value="1"/>
</dbReference>
<dbReference type="GO" id="GO:0016829">
    <property type="term" value="F:lyase activity"/>
    <property type="evidence" value="ECO:0007669"/>
    <property type="project" value="UniProtKB-KW"/>
</dbReference>
<accession>A0A543DLK5</accession>
<evidence type="ECO:0000313" key="5">
    <source>
        <dbReference type="Proteomes" id="UP000315677"/>
    </source>
</evidence>
<name>A0A543DLK5_9PSEU</name>
<dbReference type="Proteomes" id="UP000315677">
    <property type="component" value="Unassembled WGS sequence"/>
</dbReference>
<sequence>MTGRHRRRRDAGRLLAGCAVVGLAGLLLGTQALPGTAGAAPEPVAAPQAAAPTAAQQLPLLAARPAQPPEPDPDGSSGPSAAQRARAEAAERAAERARKRAEAAAKARRTWDSRGRPHRLVIVRDNRIEAVTDGELTRQVHRQGTATLATLDRALPSSWLTVTDGTAVLGAAVVLTRGASLEIGGGDIRTLVLQGGPTPQDAASLYTGGGEVALNAVTITSVDAASGQPLPPTVPGRPFLVVSEGGRLDAVDSTISDLGTPSGGLDGGDPGVVFNRGSSGSLVRTTFQRNTTGLELSRSEGVNLEQVTVSDSAADGLVLSGDRGTTMSGIRAIGNGENGVMVTGESSDRPVSGIVTTGNGGYGVVVIGQTGMRLSGIATASDEAGGLRVNRSTDVHVTDFTATDQPTAVFTHVGSTGVVLDHLRVVGGRRGVVAEKSTHDLELRTSSIEGSRVAGVSIGGSEILVSDVEIADTRAGVRVERGASGVRLAGLTLTGGRDGIVATPGTHGVVIADLVANHVEADAIRSGSVGAEIIGGRITGGATGIDVAGGATIAGTSISGAREGIHSRAPELVRADGVTIDALELGIESAPGSPFLLTDSSVHALEALRGQIAQQGDNNLSLPPLNLLGAIGVPLILLAVVLEQVHSTRQRRVGVHGRRLPPAVPVGAG</sequence>
<dbReference type="InterPro" id="IPR011050">
    <property type="entry name" value="Pectin_lyase_fold/virulence"/>
</dbReference>
<dbReference type="EMBL" id="VFPA01000003">
    <property type="protein sequence ID" value="TQM10234.1"/>
    <property type="molecule type" value="Genomic_DNA"/>
</dbReference>
<evidence type="ECO:0000256" key="2">
    <source>
        <dbReference type="SAM" id="Phobius"/>
    </source>
</evidence>
<reference evidence="4 5" key="1">
    <citation type="submission" date="2019-06" db="EMBL/GenBank/DDBJ databases">
        <title>Sequencing the genomes of 1000 actinobacteria strains.</title>
        <authorList>
            <person name="Klenk H.-P."/>
        </authorList>
    </citation>
    <scope>NUCLEOTIDE SEQUENCE [LARGE SCALE GENOMIC DNA]</scope>
    <source>
        <strain evidence="4 5">DSM 45301</strain>
    </source>
</reference>
<dbReference type="AlphaFoldDB" id="A0A543DLK5"/>
<dbReference type="InterPro" id="IPR006626">
    <property type="entry name" value="PbH1"/>
</dbReference>
<dbReference type="Pfam" id="PF13229">
    <property type="entry name" value="Beta_helix"/>
    <property type="match status" value="1"/>
</dbReference>